<keyword evidence="9" id="KW-0678">Repressor</keyword>
<keyword evidence="8" id="KW-0963">Cytoplasm</keyword>
<evidence type="ECO:0000256" key="19">
    <source>
        <dbReference type="ARBA" id="ARBA00049136"/>
    </source>
</evidence>
<dbReference type="SUPFAM" id="SSF52768">
    <property type="entry name" value="Arginase/deacetylase"/>
    <property type="match status" value="1"/>
</dbReference>
<keyword evidence="22" id="KW-1133">Transmembrane helix</keyword>
<feature type="transmembrane region" description="Helical" evidence="22">
    <location>
        <begin position="517"/>
        <end position="534"/>
    </location>
</feature>
<dbReference type="GO" id="GO:0141221">
    <property type="term" value="F:histone deacetylase activity, hydrolytic mechanism"/>
    <property type="evidence" value="ECO:0007669"/>
    <property type="project" value="UniProtKB-EC"/>
</dbReference>
<feature type="transmembrane region" description="Helical" evidence="22">
    <location>
        <begin position="554"/>
        <end position="575"/>
    </location>
</feature>
<dbReference type="AlphaFoldDB" id="A0A1Y3BVA8"/>
<dbReference type="PANTHER" id="PTHR10625:SF14">
    <property type="entry name" value="HISTONE DEACETYLASE 8"/>
    <property type="match status" value="1"/>
</dbReference>
<keyword evidence="11" id="KW-0378">Hydrolase</keyword>
<evidence type="ECO:0000256" key="8">
    <source>
        <dbReference type="ARBA" id="ARBA00022490"/>
    </source>
</evidence>
<dbReference type="EC" id="3.5.1.98" evidence="6"/>
<organism evidence="24 25">
    <name type="scientific">Euroglyphus maynei</name>
    <name type="common">Mayne's house dust mite</name>
    <dbReference type="NCBI Taxonomy" id="6958"/>
    <lineage>
        <taxon>Eukaryota</taxon>
        <taxon>Metazoa</taxon>
        <taxon>Ecdysozoa</taxon>
        <taxon>Arthropoda</taxon>
        <taxon>Chelicerata</taxon>
        <taxon>Arachnida</taxon>
        <taxon>Acari</taxon>
        <taxon>Acariformes</taxon>
        <taxon>Sarcoptiformes</taxon>
        <taxon>Astigmata</taxon>
        <taxon>Psoroptidia</taxon>
        <taxon>Analgoidea</taxon>
        <taxon>Pyroglyphidae</taxon>
        <taxon>Pyroglyphinae</taxon>
        <taxon>Euroglyphus</taxon>
    </lineage>
</organism>
<dbReference type="PANTHER" id="PTHR10625">
    <property type="entry name" value="HISTONE DEACETYLASE HDAC1-RELATED"/>
    <property type="match status" value="1"/>
</dbReference>
<name>A0A1Y3BVA8_EURMA</name>
<dbReference type="InterPro" id="IPR023801">
    <property type="entry name" value="His_deacetylse_dom"/>
</dbReference>
<evidence type="ECO:0000256" key="5">
    <source>
        <dbReference type="ARBA" id="ARBA00006457"/>
    </source>
</evidence>
<dbReference type="GO" id="GO:0005694">
    <property type="term" value="C:chromosome"/>
    <property type="evidence" value="ECO:0007669"/>
    <property type="project" value="UniProtKB-SubCell"/>
</dbReference>
<evidence type="ECO:0000256" key="17">
    <source>
        <dbReference type="ARBA" id="ARBA00041964"/>
    </source>
</evidence>
<evidence type="ECO:0000256" key="11">
    <source>
        <dbReference type="ARBA" id="ARBA00022801"/>
    </source>
</evidence>
<evidence type="ECO:0000256" key="15">
    <source>
        <dbReference type="ARBA" id="ARBA00023242"/>
    </source>
</evidence>
<dbReference type="Gene3D" id="3.40.800.20">
    <property type="entry name" value="Histone deacetylase domain"/>
    <property type="match status" value="1"/>
</dbReference>
<evidence type="ECO:0000256" key="10">
    <source>
        <dbReference type="ARBA" id="ARBA00022723"/>
    </source>
</evidence>
<evidence type="ECO:0000256" key="9">
    <source>
        <dbReference type="ARBA" id="ARBA00022491"/>
    </source>
</evidence>
<keyword evidence="25" id="KW-1185">Reference proteome</keyword>
<comment type="caution">
    <text evidence="24">The sequence shown here is derived from an EMBL/GenBank/DDBJ whole genome shotgun (WGS) entry which is preliminary data.</text>
</comment>
<feature type="transmembrane region" description="Helical" evidence="22">
    <location>
        <begin position="412"/>
        <end position="436"/>
    </location>
</feature>
<evidence type="ECO:0000256" key="12">
    <source>
        <dbReference type="ARBA" id="ARBA00022853"/>
    </source>
</evidence>
<dbReference type="PRINTS" id="PR01271">
    <property type="entry name" value="HISDACETLASE"/>
</dbReference>
<evidence type="ECO:0000313" key="25">
    <source>
        <dbReference type="Proteomes" id="UP000194236"/>
    </source>
</evidence>
<dbReference type="InterPro" id="IPR000286">
    <property type="entry name" value="HDACs"/>
</dbReference>
<comment type="cofactor">
    <cofactor evidence="1">
        <name>a divalent metal cation</name>
        <dbReference type="ChEBI" id="CHEBI:60240"/>
    </cofactor>
</comment>
<evidence type="ECO:0000256" key="16">
    <source>
        <dbReference type="ARBA" id="ARBA00040347"/>
    </source>
</evidence>
<keyword evidence="22" id="KW-0472">Membrane</keyword>
<dbReference type="GO" id="GO:0046872">
    <property type="term" value="F:metal ion binding"/>
    <property type="evidence" value="ECO:0007669"/>
    <property type="project" value="UniProtKB-KW"/>
</dbReference>
<evidence type="ECO:0000313" key="24">
    <source>
        <dbReference type="EMBL" id="OTF83938.1"/>
    </source>
</evidence>
<dbReference type="Pfam" id="PF00850">
    <property type="entry name" value="Hist_deacetyl"/>
    <property type="match status" value="1"/>
</dbReference>
<evidence type="ECO:0000256" key="20">
    <source>
        <dbReference type="ARBA" id="ARBA00049193"/>
    </source>
</evidence>
<gene>
    <name evidence="24" type="ORF">BLA29_001449</name>
</gene>
<feature type="domain" description="Histone deacetylase" evidence="23">
    <location>
        <begin position="30"/>
        <end position="316"/>
    </location>
</feature>
<keyword evidence="13" id="KW-0805">Transcription regulation</keyword>
<keyword evidence="12" id="KW-0156">Chromatin regulator</keyword>
<dbReference type="InterPro" id="IPR003084">
    <property type="entry name" value="HDAC_I/II"/>
</dbReference>
<evidence type="ECO:0000256" key="21">
    <source>
        <dbReference type="ARBA" id="ARBA00049416"/>
    </source>
</evidence>
<dbReference type="EMBL" id="MUJZ01001513">
    <property type="protein sequence ID" value="OTF83938.1"/>
    <property type="molecule type" value="Genomic_DNA"/>
</dbReference>
<evidence type="ECO:0000256" key="22">
    <source>
        <dbReference type="SAM" id="Phobius"/>
    </source>
</evidence>
<proteinExistence type="inferred from homology"/>
<keyword evidence="14" id="KW-0804">Transcription</keyword>
<evidence type="ECO:0000256" key="3">
    <source>
        <dbReference type="ARBA" id="ARBA00004286"/>
    </source>
</evidence>
<accession>A0A1Y3BVA8</accession>
<evidence type="ECO:0000256" key="1">
    <source>
        <dbReference type="ARBA" id="ARBA00001968"/>
    </source>
</evidence>
<dbReference type="OrthoDB" id="73273at2759"/>
<comment type="catalytic activity">
    <reaction evidence="21">
        <text>N(6)-acetyl-L-lysyl-[histone] + H2O = L-lysyl-[histone] + acetate</text>
        <dbReference type="Rhea" id="RHEA:58196"/>
        <dbReference type="Rhea" id="RHEA-COMP:9845"/>
        <dbReference type="Rhea" id="RHEA-COMP:11338"/>
        <dbReference type="ChEBI" id="CHEBI:15377"/>
        <dbReference type="ChEBI" id="CHEBI:29969"/>
        <dbReference type="ChEBI" id="CHEBI:30089"/>
        <dbReference type="ChEBI" id="CHEBI:61930"/>
        <dbReference type="EC" id="3.5.1.98"/>
    </reaction>
    <physiologicalReaction direction="left-to-right" evidence="21">
        <dbReference type="Rhea" id="RHEA:58197"/>
    </physiologicalReaction>
</comment>
<protein>
    <recommendedName>
        <fullName evidence="16">Histone deacetylase 8</fullName>
        <ecNumber evidence="6">3.5.1.98</ecNumber>
    </recommendedName>
    <alternativeName>
        <fullName evidence="17">Protein deacetylase HDAC8</fullName>
    </alternativeName>
    <alternativeName>
        <fullName evidence="18">Protein decrotonylase HDAC8</fullName>
    </alternativeName>
</protein>
<reference evidence="24 25" key="1">
    <citation type="submission" date="2017-03" db="EMBL/GenBank/DDBJ databases">
        <title>Genome Survey of Euroglyphus maynei.</title>
        <authorList>
            <person name="Arlian L.G."/>
            <person name="Morgan M.S."/>
            <person name="Rider S.D."/>
        </authorList>
    </citation>
    <scope>NUCLEOTIDE SEQUENCE [LARGE SCALE GENOMIC DNA]</scope>
    <source>
        <strain evidence="24">Arlian Lab</strain>
        <tissue evidence="24">Whole body</tissue>
    </source>
</reference>
<keyword evidence="15" id="KW-0539">Nucleus</keyword>
<evidence type="ECO:0000256" key="7">
    <source>
        <dbReference type="ARBA" id="ARBA00022454"/>
    </source>
</evidence>
<keyword evidence="7" id="KW-0158">Chromosome</keyword>
<dbReference type="Proteomes" id="UP000194236">
    <property type="component" value="Unassembled WGS sequence"/>
</dbReference>
<dbReference type="InterPro" id="IPR037138">
    <property type="entry name" value="His_deacetylse_dom_sf"/>
</dbReference>
<evidence type="ECO:0000256" key="13">
    <source>
        <dbReference type="ARBA" id="ARBA00023015"/>
    </source>
</evidence>
<feature type="transmembrane region" description="Helical" evidence="22">
    <location>
        <begin position="596"/>
        <end position="618"/>
    </location>
</feature>
<comment type="catalytic activity">
    <reaction evidence="20">
        <text>N(6)-(2E)-butenoyl-L-lysyl-[protein] + H2O = (2E)-2-butenoate + L-lysyl-[protein]</text>
        <dbReference type="Rhea" id="RHEA:69172"/>
        <dbReference type="Rhea" id="RHEA-COMP:9752"/>
        <dbReference type="Rhea" id="RHEA-COMP:13707"/>
        <dbReference type="ChEBI" id="CHEBI:15377"/>
        <dbReference type="ChEBI" id="CHEBI:29969"/>
        <dbReference type="ChEBI" id="CHEBI:35899"/>
        <dbReference type="ChEBI" id="CHEBI:137954"/>
    </reaction>
    <physiologicalReaction direction="left-to-right" evidence="20">
        <dbReference type="Rhea" id="RHEA:69173"/>
    </physiologicalReaction>
</comment>
<dbReference type="InterPro" id="IPR023696">
    <property type="entry name" value="Ureohydrolase_dom_sf"/>
</dbReference>
<comment type="subcellular location">
    <subcellularLocation>
        <location evidence="3">Chromosome</location>
    </subcellularLocation>
    <subcellularLocation>
        <location evidence="4">Cytoplasm</location>
    </subcellularLocation>
    <subcellularLocation>
        <location evidence="2">Nucleus</location>
    </subcellularLocation>
</comment>
<comment type="catalytic activity">
    <reaction evidence="19">
        <text>N(6)-acetyl-L-lysyl-[protein] + H2O = L-lysyl-[protein] + acetate</text>
        <dbReference type="Rhea" id="RHEA:58108"/>
        <dbReference type="Rhea" id="RHEA-COMP:9752"/>
        <dbReference type="Rhea" id="RHEA-COMP:10731"/>
        <dbReference type="ChEBI" id="CHEBI:15377"/>
        <dbReference type="ChEBI" id="CHEBI:29969"/>
        <dbReference type="ChEBI" id="CHEBI:30089"/>
        <dbReference type="ChEBI" id="CHEBI:61930"/>
    </reaction>
    <physiologicalReaction direction="left-to-right" evidence="19">
        <dbReference type="Rhea" id="RHEA:58109"/>
    </physiologicalReaction>
</comment>
<sequence length="652" mass="74501">MNQNHSIKVGYVYSRELLSVSNQLPPVKDRAILVHQLIGAYRLLGKCYRIKVDKPLDENQLRKFHSVEFLDFVRKISKDSDQSNDDENDFGLDYDCPPFPDLFKAIGYIAASSIAAANAIISGQFSIVLNWFGGWHHGHRDEASGFCYTNDIVFAILTFLENGFDKILYIDLDLHHGNGVEQAFLHTDKVFCLSLHKYEFGFFPDTGSIDDIGLFRGKYHSMNMPLRNGINDDQYIEIFDKIINKLIAKYQPQVIICQCGADGLSGDRMKSFNLTSRAYLHCIKKLLQSHSPLMILGGGGYNFANTAKLWTLITAQVLDQQLDRNIPDHDFFLYYGPDYDLSITESMLPNENDPKEYNAKLEKILSNIEKIPAFVPLRPTPNPNNNNQSWIDKLENLINVLEKNRGEDAMSMVLSILTAIGVTIVAIYTAFGMFSWPVSLMKGTKSARTQLQDIEDRHLNNCFNINSLREKLRATGHLTDREMNRLRILEEQERMTNLEESYVNEYRESYYYRMDKAFHSMGMHMGYALVNSTFPNPINFILSELQTVYPLDYILILSLSFSLVMYTISGFKHIGIRFLCIKLYKIKPGKTAPQGILLLFALVMLAILGINVLFYSAFPQYATYGRQFYEDQSNNHTIAKICTLDSPKGLNI</sequence>
<evidence type="ECO:0000259" key="23">
    <source>
        <dbReference type="Pfam" id="PF00850"/>
    </source>
</evidence>
<keyword evidence="22" id="KW-0812">Transmembrane</keyword>
<evidence type="ECO:0000256" key="14">
    <source>
        <dbReference type="ARBA" id="ARBA00023163"/>
    </source>
</evidence>
<dbReference type="GO" id="GO:0005737">
    <property type="term" value="C:cytoplasm"/>
    <property type="evidence" value="ECO:0007669"/>
    <property type="project" value="UniProtKB-SubCell"/>
</dbReference>
<keyword evidence="10" id="KW-0479">Metal-binding</keyword>
<evidence type="ECO:0000256" key="6">
    <source>
        <dbReference type="ARBA" id="ARBA00012111"/>
    </source>
</evidence>
<evidence type="ECO:0000256" key="2">
    <source>
        <dbReference type="ARBA" id="ARBA00004123"/>
    </source>
</evidence>
<evidence type="ECO:0000256" key="4">
    <source>
        <dbReference type="ARBA" id="ARBA00004496"/>
    </source>
</evidence>
<comment type="similarity">
    <text evidence="5">Belongs to the histone deacetylase family. HD type 1 subfamily.</text>
</comment>
<dbReference type="PRINTS" id="PR01270">
    <property type="entry name" value="HDASUPER"/>
</dbReference>
<dbReference type="GO" id="GO:0031507">
    <property type="term" value="P:heterochromatin formation"/>
    <property type="evidence" value="ECO:0007669"/>
    <property type="project" value="TreeGrafter"/>
</dbReference>
<dbReference type="GO" id="GO:0005634">
    <property type="term" value="C:nucleus"/>
    <property type="evidence" value="ECO:0007669"/>
    <property type="project" value="UniProtKB-SubCell"/>
</dbReference>
<evidence type="ECO:0000256" key="18">
    <source>
        <dbReference type="ARBA" id="ARBA00042783"/>
    </source>
</evidence>